<protein>
    <submittedName>
        <fullName evidence="2">F-BAR domain-containing protein</fullName>
    </submittedName>
</protein>
<keyword evidence="1" id="KW-0175">Coiled coil</keyword>
<name>A0A0N4WX42_HAEPC</name>
<feature type="coiled-coil region" evidence="1">
    <location>
        <begin position="157"/>
        <end position="238"/>
    </location>
</feature>
<accession>A0A0N4WX42</accession>
<proteinExistence type="predicted"/>
<evidence type="ECO:0000256" key="1">
    <source>
        <dbReference type="SAM" id="Coils"/>
    </source>
</evidence>
<dbReference type="WBParaSite" id="HPLM_0001635901-mRNA-1">
    <property type="protein sequence ID" value="HPLM_0001635901-mRNA-1"/>
    <property type="gene ID" value="HPLM_0001635901"/>
</dbReference>
<organism evidence="2">
    <name type="scientific">Haemonchus placei</name>
    <name type="common">Barber's pole worm</name>
    <dbReference type="NCBI Taxonomy" id="6290"/>
    <lineage>
        <taxon>Eukaryota</taxon>
        <taxon>Metazoa</taxon>
        <taxon>Ecdysozoa</taxon>
        <taxon>Nematoda</taxon>
        <taxon>Chromadorea</taxon>
        <taxon>Rhabditida</taxon>
        <taxon>Rhabditina</taxon>
        <taxon>Rhabditomorpha</taxon>
        <taxon>Strongyloidea</taxon>
        <taxon>Trichostrongylidae</taxon>
        <taxon>Haemonchus</taxon>
    </lineage>
</organism>
<dbReference type="AlphaFoldDB" id="A0A0N4WX42"/>
<reference evidence="2" key="1">
    <citation type="submission" date="2017-02" db="UniProtKB">
        <authorList>
            <consortium name="WormBaseParasite"/>
        </authorList>
    </citation>
    <scope>IDENTIFICATION</scope>
</reference>
<evidence type="ECO:0000313" key="2">
    <source>
        <dbReference type="WBParaSite" id="HPLM_0001635901-mRNA-1"/>
    </source>
</evidence>
<sequence length="270" mass="31213">LEQFTALAEDLILDAQATYANAFNTTQFLKHFHEHGGTTVGGATLDAWARESEAHYNATLERGKYIEKRLNRAEQEHKYCKQVYRIWQKNEELLKKVFANKLNDTSFENLQERLDEFDQWLEDYRYQFLKPAVTLGATIYDSARRDTAEAERMSNVVAKRIDRYKEVSNEIEKLRAEARATIYDSARRDTAEAERMSNVVAKRIDRYKEVSNEIEKLRAEAEDDLAAARNAVDNAKGKELLNMFDDNRAMNETLKTAADASSECRNISMM</sequence>